<dbReference type="EMBL" id="VJMJ01000231">
    <property type="protein sequence ID" value="KAF0725900.1"/>
    <property type="molecule type" value="Genomic_DNA"/>
</dbReference>
<accession>A0A6G0WEF1</accession>
<reference evidence="1 2" key="1">
    <citation type="submission" date="2019-07" db="EMBL/GenBank/DDBJ databases">
        <title>Genomics analysis of Aphanomyces spp. identifies a new class of oomycete effector associated with host adaptation.</title>
        <authorList>
            <person name="Gaulin E."/>
        </authorList>
    </citation>
    <scope>NUCLEOTIDE SEQUENCE [LARGE SCALE GENOMIC DNA]</scope>
    <source>
        <strain evidence="1 2">ATCC 201684</strain>
    </source>
</reference>
<name>A0A6G0WEF1_9STRA</name>
<proteinExistence type="predicted"/>
<keyword evidence="2" id="KW-1185">Reference proteome</keyword>
<organism evidence="1 2">
    <name type="scientific">Aphanomyces euteiches</name>
    <dbReference type="NCBI Taxonomy" id="100861"/>
    <lineage>
        <taxon>Eukaryota</taxon>
        <taxon>Sar</taxon>
        <taxon>Stramenopiles</taxon>
        <taxon>Oomycota</taxon>
        <taxon>Saprolegniomycetes</taxon>
        <taxon>Saprolegniales</taxon>
        <taxon>Verrucalvaceae</taxon>
        <taxon>Aphanomyces</taxon>
    </lineage>
</organism>
<dbReference type="Proteomes" id="UP000481153">
    <property type="component" value="Unassembled WGS sequence"/>
</dbReference>
<gene>
    <name evidence="1" type="ORF">Ae201684_015751</name>
</gene>
<protein>
    <submittedName>
        <fullName evidence="1">Uncharacterized protein</fullName>
    </submittedName>
</protein>
<evidence type="ECO:0000313" key="2">
    <source>
        <dbReference type="Proteomes" id="UP000481153"/>
    </source>
</evidence>
<sequence>MDQFKENIISAVVSRDLSEVKRLLGPVDIHSTSLQPVLAKAFVESAGRDASILRWFLELGFDINAVDEEAHFHLLLFF</sequence>
<evidence type="ECO:0000313" key="1">
    <source>
        <dbReference type="EMBL" id="KAF0725900.1"/>
    </source>
</evidence>
<dbReference type="AlphaFoldDB" id="A0A6G0WEF1"/>
<comment type="caution">
    <text evidence="1">The sequence shown here is derived from an EMBL/GenBank/DDBJ whole genome shotgun (WGS) entry which is preliminary data.</text>
</comment>